<reference evidence="2 3" key="1">
    <citation type="submission" date="2020-01" db="EMBL/GenBank/DDBJ databases">
        <title>Insect and environment-associated Actinomycetes.</title>
        <authorList>
            <person name="Currrie C."/>
            <person name="Chevrette M."/>
            <person name="Carlson C."/>
            <person name="Stubbendieck R."/>
            <person name="Wendt-Pienkowski E."/>
        </authorList>
    </citation>
    <scope>NUCLEOTIDE SEQUENCE [LARGE SCALE GENOMIC DNA]</scope>
    <source>
        <strain evidence="2 3">SID10258</strain>
    </source>
</reference>
<comment type="caution">
    <text evidence="2">The sequence shown here is derived from an EMBL/GenBank/DDBJ whole genome shotgun (WGS) entry which is preliminary data.</text>
</comment>
<dbReference type="RefSeq" id="WP_163061896.1">
    <property type="nucleotide sequence ID" value="NZ_JAAGLI010000916.1"/>
</dbReference>
<evidence type="ECO:0000313" key="2">
    <source>
        <dbReference type="EMBL" id="NEA27426.1"/>
    </source>
</evidence>
<proteinExistence type="predicted"/>
<feature type="domain" description="DUF397" evidence="1">
    <location>
        <begin position="10"/>
        <end position="64"/>
    </location>
</feature>
<sequence>MSDRGFGSVHWRKSSYSTEHGTNCVEVAALGTAGSVGARDSKNPSGPVLSFTPEAWGTFLDEVKRGAFNLT</sequence>
<dbReference type="Proteomes" id="UP000475532">
    <property type="component" value="Unassembled WGS sequence"/>
</dbReference>
<gene>
    <name evidence="2" type="ORF">G3I70_33750</name>
</gene>
<dbReference type="Pfam" id="PF04149">
    <property type="entry name" value="DUF397"/>
    <property type="match status" value="1"/>
</dbReference>
<organism evidence="2 3">
    <name type="scientific">Actinomadura bangladeshensis</name>
    <dbReference type="NCBI Taxonomy" id="453573"/>
    <lineage>
        <taxon>Bacteria</taxon>
        <taxon>Bacillati</taxon>
        <taxon>Actinomycetota</taxon>
        <taxon>Actinomycetes</taxon>
        <taxon>Streptosporangiales</taxon>
        <taxon>Thermomonosporaceae</taxon>
        <taxon>Actinomadura</taxon>
    </lineage>
</organism>
<protein>
    <submittedName>
        <fullName evidence="2">DUF397 domain-containing protein</fullName>
    </submittedName>
</protein>
<evidence type="ECO:0000313" key="3">
    <source>
        <dbReference type="Proteomes" id="UP000475532"/>
    </source>
</evidence>
<accession>A0A6L9QQQ8</accession>
<dbReference type="EMBL" id="JAAGLI010000916">
    <property type="protein sequence ID" value="NEA27426.1"/>
    <property type="molecule type" value="Genomic_DNA"/>
</dbReference>
<dbReference type="AlphaFoldDB" id="A0A6L9QQQ8"/>
<evidence type="ECO:0000259" key="1">
    <source>
        <dbReference type="Pfam" id="PF04149"/>
    </source>
</evidence>
<dbReference type="InterPro" id="IPR007278">
    <property type="entry name" value="DUF397"/>
</dbReference>
<name>A0A6L9QQQ8_9ACTN</name>